<dbReference type="AlphaFoldDB" id="A0A4R7G5V4"/>
<dbReference type="Proteomes" id="UP000294506">
    <property type="component" value="Unassembled WGS sequence"/>
</dbReference>
<dbReference type="EMBL" id="SOAN01000003">
    <property type="protein sequence ID" value="TDS86552.1"/>
    <property type="molecule type" value="Genomic_DNA"/>
</dbReference>
<dbReference type="Gene3D" id="3.20.80.10">
    <property type="entry name" value="Regulatory factor, effector binding domain"/>
    <property type="match status" value="1"/>
</dbReference>
<sequence length="152" mass="16457">MTDIKIIQSPEQHTAGIRDRVPMAGLTDFFSRAFEETMQALVAQGLSPAGPPFGKYHGSPGESVDVEAGFPVPSTITPDGDVAPGLLPGGRLVEAIHIGSYDTLERTYSEVERYFAEAGISPGPVMWESYLTDPALEPDPAKWHTRICWPST</sequence>
<dbReference type="SMART" id="SM00871">
    <property type="entry name" value="AraC_E_bind"/>
    <property type="match status" value="1"/>
</dbReference>
<organism evidence="2 3">
    <name type="scientific">Nesterenkonia aurantiaca</name>
    <dbReference type="NCBI Taxonomy" id="1436010"/>
    <lineage>
        <taxon>Bacteria</taxon>
        <taxon>Bacillati</taxon>
        <taxon>Actinomycetota</taxon>
        <taxon>Actinomycetes</taxon>
        <taxon>Micrococcales</taxon>
        <taxon>Micrococcaceae</taxon>
        <taxon>Nesterenkonia</taxon>
    </lineage>
</organism>
<feature type="domain" description="AraC effector-binding" evidence="1">
    <location>
        <begin position="2"/>
        <end position="152"/>
    </location>
</feature>
<dbReference type="Pfam" id="PF06445">
    <property type="entry name" value="GyrI-like"/>
    <property type="match status" value="1"/>
</dbReference>
<dbReference type="InterPro" id="IPR029442">
    <property type="entry name" value="GyrI-like"/>
</dbReference>
<dbReference type="InterPro" id="IPR011256">
    <property type="entry name" value="Reg_factor_effector_dom_sf"/>
</dbReference>
<keyword evidence="3" id="KW-1185">Reference proteome</keyword>
<evidence type="ECO:0000313" key="2">
    <source>
        <dbReference type="EMBL" id="TDS86552.1"/>
    </source>
</evidence>
<protein>
    <submittedName>
        <fullName evidence="2">Effector-binding domain-containing protein</fullName>
    </submittedName>
</protein>
<dbReference type="RefSeq" id="WP_036477241.1">
    <property type="nucleotide sequence ID" value="NZ_SOAN01000003.1"/>
</dbReference>
<accession>A0A4R7G5V4</accession>
<gene>
    <name evidence="2" type="ORF">EV640_103243</name>
</gene>
<name>A0A4R7G5V4_9MICC</name>
<evidence type="ECO:0000259" key="1">
    <source>
        <dbReference type="SMART" id="SM00871"/>
    </source>
</evidence>
<comment type="caution">
    <text evidence="2">The sequence shown here is derived from an EMBL/GenBank/DDBJ whole genome shotgun (WGS) entry which is preliminary data.</text>
</comment>
<dbReference type="SUPFAM" id="SSF55136">
    <property type="entry name" value="Probable bacterial effector-binding domain"/>
    <property type="match status" value="1"/>
</dbReference>
<reference evidence="2 3" key="1">
    <citation type="submission" date="2019-03" db="EMBL/GenBank/DDBJ databases">
        <title>Genomic Encyclopedia of Type Strains, Phase III (KMG-III): the genomes of soil and plant-associated and newly described type strains.</title>
        <authorList>
            <person name="Whitman W."/>
        </authorList>
    </citation>
    <scope>NUCLEOTIDE SEQUENCE [LARGE SCALE GENOMIC DNA]</scope>
    <source>
        <strain evidence="2 3">DSM 27373</strain>
    </source>
</reference>
<evidence type="ECO:0000313" key="3">
    <source>
        <dbReference type="Proteomes" id="UP000294506"/>
    </source>
</evidence>
<proteinExistence type="predicted"/>
<dbReference type="InterPro" id="IPR010499">
    <property type="entry name" value="AraC_E-bd"/>
</dbReference>